<name>A0A7J5YC27_DISMA</name>
<evidence type="ECO:0000256" key="1">
    <source>
        <dbReference type="SAM" id="MobiDB-lite"/>
    </source>
</evidence>
<protein>
    <submittedName>
        <fullName evidence="3">Uncharacterized protein</fullName>
    </submittedName>
</protein>
<keyword evidence="2" id="KW-0472">Membrane</keyword>
<comment type="caution">
    <text evidence="3">The sequence shown here is derived from an EMBL/GenBank/DDBJ whole genome shotgun (WGS) entry which is preliminary data.</text>
</comment>
<gene>
    <name evidence="3" type="ORF">F7725_004094</name>
</gene>
<feature type="region of interest" description="Disordered" evidence="1">
    <location>
        <begin position="159"/>
        <end position="213"/>
    </location>
</feature>
<sequence length="422" mass="45517">MTRFGVPVALEGWTPAWELFLEATLTLARVLETGRWATLTLTLAMAELAVASGPEENKDRFAHDWDFFSFRLLDAELTVIVASGEFPFPLSPPSACSFFDSFLFADTATMRFHGRTLIGRTFEGFPGVVGGVVLGIFGVFAVLHRGVVSHRRRGVIKQRRLPVAGRQREHGTHDDALGGGSAEGSGGRDSRSTRESLTLQEESHAAAPPCPVVGPARSSPRVLFVGPAAPAPVSCRWSGPLQPPLSFRWSGLFQPPVSYRWSSQLKPPLVLSLVRPTQASPCPVVGPARSSPPVSCRWSGPLLPPLVLSLVRPAQASPCPVVGPARSSPPCPVVGVSVCTTLTRKPPSRMAAVSELSVLLFALISNIHAEELIFIRKESDSFTFELPEEASSCLISRLLVRRSWSCGTPLTSGPRTPQYLKT</sequence>
<dbReference type="Proteomes" id="UP000518266">
    <property type="component" value="Unassembled WGS sequence"/>
</dbReference>
<dbReference type="AlphaFoldDB" id="A0A7J5YC27"/>
<reference evidence="3 4" key="1">
    <citation type="submission" date="2020-03" db="EMBL/GenBank/DDBJ databases">
        <title>Dissostichus mawsoni Genome sequencing and assembly.</title>
        <authorList>
            <person name="Park H."/>
        </authorList>
    </citation>
    <scope>NUCLEOTIDE SEQUENCE [LARGE SCALE GENOMIC DNA]</scope>
    <source>
        <strain evidence="3">DM0001</strain>
        <tissue evidence="3">Muscle</tissue>
    </source>
</reference>
<keyword evidence="4" id="KW-1185">Reference proteome</keyword>
<feature type="compositionally biased region" description="Basic and acidic residues" evidence="1">
    <location>
        <begin position="166"/>
        <end position="176"/>
    </location>
</feature>
<dbReference type="EMBL" id="JAAKFY010000014">
    <property type="protein sequence ID" value="KAF3847016.1"/>
    <property type="molecule type" value="Genomic_DNA"/>
</dbReference>
<keyword evidence="2" id="KW-1133">Transmembrane helix</keyword>
<proteinExistence type="predicted"/>
<evidence type="ECO:0000313" key="3">
    <source>
        <dbReference type="EMBL" id="KAF3847016.1"/>
    </source>
</evidence>
<keyword evidence="2" id="KW-0812">Transmembrane</keyword>
<accession>A0A7J5YC27</accession>
<evidence type="ECO:0000256" key="2">
    <source>
        <dbReference type="SAM" id="Phobius"/>
    </source>
</evidence>
<evidence type="ECO:0000313" key="4">
    <source>
        <dbReference type="Proteomes" id="UP000518266"/>
    </source>
</evidence>
<organism evidence="3 4">
    <name type="scientific">Dissostichus mawsoni</name>
    <name type="common">Antarctic cod</name>
    <dbReference type="NCBI Taxonomy" id="36200"/>
    <lineage>
        <taxon>Eukaryota</taxon>
        <taxon>Metazoa</taxon>
        <taxon>Chordata</taxon>
        <taxon>Craniata</taxon>
        <taxon>Vertebrata</taxon>
        <taxon>Euteleostomi</taxon>
        <taxon>Actinopterygii</taxon>
        <taxon>Neopterygii</taxon>
        <taxon>Teleostei</taxon>
        <taxon>Neoteleostei</taxon>
        <taxon>Acanthomorphata</taxon>
        <taxon>Eupercaria</taxon>
        <taxon>Perciformes</taxon>
        <taxon>Notothenioidei</taxon>
        <taxon>Nototheniidae</taxon>
        <taxon>Dissostichus</taxon>
    </lineage>
</organism>
<feature type="transmembrane region" description="Helical" evidence="2">
    <location>
        <begin position="124"/>
        <end position="143"/>
    </location>
</feature>